<feature type="transmembrane region" description="Helical" evidence="6">
    <location>
        <begin position="126"/>
        <end position="150"/>
    </location>
</feature>
<evidence type="ECO:0000313" key="7">
    <source>
        <dbReference type="EMBL" id="PZP27352.1"/>
    </source>
</evidence>
<reference evidence="7 8" key="1">
    <citation type="submission" date="2017-08" db="EMBL/GenBank/DDBJ databases">
        <title>Infants hospitalized years apart are colonized by the same room-sourced microbial strains.</title>
        <authorList>
            <person name="Brooks B."/>
            <person name="Olm M.R."/>
            <person name="Firek B.A."/>
            <person name="Baker R."/>
            <person name="Thomas B.C."/>
            <person name="Morowitz M.J."/>
            <person name="Banfield J.F."/>
        </authorList>
    </citation>
    <scope>NUCLEOTIDE SEQUENCE [LARGE SCALE GENOMIC DNA]</scope>
    <source>
        <strain evidence="7">S2_012_000_R2_81</strain>
    </source>
</reference>
<comment type="caution">
    <text evidence="7">The sequence shown here is derived from an EMBL/GenBank/DDBJ whole genome shotgun (WGS) entry which is preliminary data.</text>
</comment>
<dbReference type="GO" id="GO:0015112">
    <property type="term" value="F:nitrate transmembrane transporter activity"/>
    <property type="evidence" value="ECO:0007669"/>
    <property type="project" value="InterPro"/>
</dbReference>
<feature type="transmembrane region" description="Helical" evidence="6">
    <location>
        <begin position="378"/>
        <end position="396"/>
    </location>
</feature>
<feature type="transmembrane region" description="Helical" evidence="6">
    <location>
        <begin position="162"/>
        <end position="187"/>
    </location>
</feature>
<gene>
    <name evidence="7" type="ORF">DI603_22005</name>
</gene>
<dbReference type="GO" id="GO:0016020">
    <property type="term" value="C:membrane"/>
    <property type="evidence" value="ECO:0007669"/>
    <property type="project" value="UniProtKB-SubCell"/>
</dbReference>
<feature type="transmembrane region" description="Helical" evidence="6">
    <location>
        <begin position="247"/>
        <end position="270"/>
    </location>
</feature>
<evidence type="ECO:0000256" key="5">
    <source>
        <dbReference type="ARBA" id="ARBA00023136"/>
    </source>
</evidence>
<name>A0A2W5F802_9BURK</name>
<organism evidence="7 8">
    <name type="scientific">Roseateles depolymerans</name>
    <dbReference type="NCBI Taxonomy" id="76731"/>
    <lineage>
        <taxon>Bacteria</taxon>
        <taxon>Pseudomonadati</taxon>
        <taxon>Pseudomonadota</taxon>
        <taxon>Betaproteobacteria</taxon>
        <taxon>Burkholderiales</taxon>
        <taxon>Sphaerotilaceae</taxon>
        <taxon>Roseateles</taxon>
    </lineage>
</organism>
<dbReference type="Gene3D" id="1.20.1250.20">
    <property type="entry name" value="MFS general substrate transporter like domains"/>
    <property type="match status" value="1"/>
</dbReference>
<keyword evidence="4 6" id="KW-1133">Transmembrane helix</keyword>
<evidence type="ECO:0000256" key="2">
    <source>
        <dbReference type="ARBA" id="ARBA00008432"/>
    </source>
</evidence>
<evidence type="ECO:0000313" key="8">
    <source>
        <dbReference type="Proteomes" id="UP000249633"/>
    </source>
</evidence>
<evidence type="ECO:0000256" key="1">
    <source>
        <dbReference type="ARBA" id="ARBA00004141"/>
    </source>
</evidence>
<comment type="subcellular location">
    <subcellularLocation>
        <location evidence="1">Membrane</location>
        <topology evidence="1">Multi-pass membrane protein</topology>
    </subcellularLocation>
</comment>
<dbReference type="PANTHER" id="PTHR23515">
    <property type="entry name" value="HIGH-AFFINITY NITRATE TRANSPORTER 2.3"/>
    <property type="match status" value="1"/>
</dbReference>
<evidence type="ECO:0000256" key="4">
    <source>
        <dbReference type="ARBA" id="ARBA00022989"/>
    </source>
</evidence>
<feature type="transmembrane region" description="Helical" evidence="6">
    <location>
        <begin position="207"/>
        <end position="226"/>
    </location>
</feature>
<keyword evidence="5 6" id="KW-0472">Membrane</keyword>
<accession>A0A2W5F802</accession>
<sequence>MTVMHKALSLARPWNPEDPDFWTGHGRAVALRNLGIAIPALALSFAVWMLWSVLVVHLPAAGFRYSTNQLFWLSALPALCGATLRIFYGFAVPWLGGRRWTAWSTASLLLPAGGIALAVQDPTTPYEWMVVLALLCGLGGANFASGMAHISACFPAREQGTALGLGAGFAHLGVGLVQWGVPAVIALDLFGLPAQSGGLWLANAGLVWLPLIALASLTAWFGMVDLPSDGVSVAEQAQLFTHRHSWLMSWLYLGSFGSFIGFAAAGPLLLHSQFPAFGGAQHAVWLGPLLGALARPLGGRLADDFGGARVSLACFGALALGVVGVAISLGQAGGAWLFAASFALLFIAAGAANGSTFRMVPLGFLREAEQGRGSVPEAQAQGAAALGLCSAVGAYGGFFIPKSFGSAIALAGGPQAALYCFLAFYLSCMAICWWFYGRQNAPLPC</sequence>
<feature type="transmembrane region" description="Helical" evidence="6">
    <location>
        <begin position="335"/>
        <end position="357"/>
    </location>
</feature>
<dbReference type="AlphaFoldDB" id="A0A2W5F802"/>
<dbReference type="Proteomes" id="UP000249633">
    <property type="component" value="Unassembled WGS sequence"/>
</dbReference>
<dbReference type="InterPro" id="IPR044772">
    <property type="entry name" value="NO3_transporter"/>
</dbReference>
<evidence type="ECO:0000256" key="3">
    <source>
        <dbReference type="ARBA" id="ARBA00022692"/>
    </source>
</evidence>
<dbReference type="SUPFAM" id="SSF103473">
    <property type="entry name" value="MFS general substrate transporter"/>
    <property type="match status" value="1"/>
</dbReference>
<dbReference type="InterPro" id="IPR036259">
    <property type="entry name" value="MFS_trans_sf"/>
</dbReference>
<feature type="transmembrane region" description="Helical" evidence="6">
    <location>
        <begin position="70"/>
        <end position="88"/>
    </location>
</feature>
<keyword evidence="3 6" id="KW-0812">Transmembrane</keyword>
<dbReference type="EMBL" id="QFOD01000031">
    <property type="protein sequence ID" value="PZP27352.1"/>
    <property type="molecule type" value="Genomic_DNA"/>
</dbReference>
<feature type="transmembrane region" description="Helical" evidence="6">
    <location>
        <begin position="34"/>
        <end position="58"/>
    </location>
</feature>
<proteinExistence type="inferred from homology"/>
<feature type="transmembrane region" description="Helical" evidence="6">
    <location>
        <begin position="100"/>
        <end position="120"/>
    </location>
</feature>
<evidence type="ECO:0000256" key="6">
    <source>
        <dbReference type="SAM" id="Phobius"/>
    </source>
</evidence>
<comment type="similarity">
    <text evidence="2">Belongs to the major facilitator superfamily. Nitrate/nitrite porter (TC 2.A.1.8) family.</text>
</comment>
<feature type="transmembrane region" description="Helical" evidence="6">
    <location>
        <begin position="416"/>
        <end position="436"/>
    </location>
</feature>
<dbReference type="InterPro" id="IPR011701">
    <property type="entry name" value="MFS"/>
</dbReference>
<protein>
    <submittedName>
        <fullName evidence="7">Nitrate/nitrite transporter</fullName>
    </submittedName>
</protein>
<dbReference type="Pfam" id="PF07690">
    <property type="entry name" value="MFS_1"/>
    <property type="match status" value="1"/>
</dbReference>
<feature type="transmembrane region" description="Helical" evidence="6">
    <location>
        <begin position="310"/>
        <end position="329"/>
    </location>
</feature>